<organism evidence="11 12">
    <name type="scientific">Salvia divinorum</name>
    <name type="common">Maria pastora</name>
    <name type="synonym">Diviner's sage</name>
    <dbReference type="NCBI Taxonomy" id="28513"/>
    <lineage>
        <taxon>Eukaryota</taxon>
        <taxon>Viridiplantae</taxon>
        <taxon>Streptophyta</taxon>
        <taxon>Embryophyta</taxon>
        <taxon>Tracheophyta</taxon>
        <taxon>Spermatophyta</taxon>
        <taxon>Magnoliopsida</taxon>
        <taxon>eudicotyledons</taxon>
        <taxon>Gunneridae</taxon>
        <taxon>Pentapetalae</taxon>
        <taxon>asterids</taxon>
        <taxon>lamiids</taxon>
        <taxon>Lamiales</taxon>
        <taxon>Lamiaceae</taxon>
        <taxon>Nepetoideae</taxon>
        <taxon>Mentheae</taxon>
        <taxon>Salviinae</taxon>
        <taxon>Salvia</taxon>
        <taxon>Salvia subgen. Calosphace</taxon>
    </lineage>
</organism>
<evidence type="ECO:0000259" key="10">
    <source>
        <dbReference type="PROSITE" id="PS50157"/>
    </source>
</evidence>
<dbReference type="GO" id="GO:0005634">
    <property type="term" value="C:nucleus"/>
    <property type="evidence" value="ECO:0007669"/>
    <property type="project" value="UniProtKB-SubCell"/>
</dbReference>
<protein>
    <submittedName>
        <fullName evidence="11">Transcriptional regulator SUPERMAN-like</fullName>
    </submittedName>
</protein>
<evidence type="ECO:0000256" key="4">
    <source>
        <dbReference type="ARBA" id="ARBA00022833"/>
    </source>
</evidence>
<feature type="compositionally biased region" description="Acidic residues" evidence="9">
    <location>
        <begin position="167"/>
        <end position="176"/>
    </location>
</feature>
<dbReference type="PROSITE" id="PS50157">
    <property type="entry name" value="ZINC_FINGER_C2H2_2"/>
    <property type="match status" value="1"/>
</dbReference>
<evidence type="ECO:0000256" key="3">
    <source>
        <dbReference type="ARBA" id="ARBA00022771"/>
    </source>
</evidence>
<evidence type="ECO:0000256" key="5">
    <source>
        <dbReference type="ARBA" id="ARBA00023015"/>
    </source>
</evidence>
<evidence type="ECO:0000256" key="9">
    <source>
        <dbReference type="SAM" id="MobiDB-lite"/>
    </source>
</evidence>
<dbReference type="PANTHER" id="PTHR45801:SF107">
    <property type="entry name" value="TRANSCRIPTIONAL REGULATOR SUPERMAN-LIKE"/>
    <property type="match status" value="1"/>
</dbReference>
<keyword evidence="4" id="KW-0862">Zinc</keyword>
<evidence type="ECO:0000256" key="8">
    <source>
        <dbReference type="PROSITE-ProRule" id="PRU00042"/>
    </source>
</evidence>
<keyword evidence="6" id="KW-0804">Transcription</keyword>
<sequence>MEGYSKWACDQRLRDGTNQSFERDRAYGFSWPQRNYSCSFCNKEFKSAQALGGHMNVHRRDRARMRLSPNPNPNPSLLLPSPPLPSAAKFLPCNLECVSVINSTFPPPLREDEFAAIGRSSPRQRTREDLGKYKNDDAAMAEFTSFRRTSDVIRLDLSLGLMQDTKEDPDSDSELDLELRLGYS</sequence>
<evidence type="ECO:0000313" key="11">
    <source>
        <dbReference type="EMBL" id="KAL1539689.1"/>
    </source>
</evidence>
<comment type="caution">
    <text evidence="11">The sequence shown here is derived from an EMBL/GenBank/DDBJ whole genome shotgun (WGS) entry which is preliminary data.</text>
</comment>
<dbReference type="Pfam" id="PF13912">
    <property type="entry name" value="zf-C2H2_6"/>
    <property type="match status" value="1"/>
</dbReference>
<dbReference type="Gene3D" id="3.30.160.60">
    <property type="entry name" value="Classic Zinc Finger"/>
    <property type="match status" value="1"/>
</dbReference>
<evidence type="ECO:0000256" key="6">
    <source>
        <dbReference type="ARBA" id="ARBA00023163"/>
    </source>
</evidence>
<dbReference type="PROSITE" id="PS00028">
    <property type="entry name" value="ZINC_FINGER_C2H2_1"/>
    <property type="match status" value="1"/>
</dbReference>
<keyword evidence="5" id="KW-0805">Transcription regulation</keyword>
<keyword evidence="3 8" id="KW-0863">Zinc-finger</keyword>
<evidence type="ECO:0000313" key="12">
    <source>
        <dbReference type="Proteomes" id="UP001567538"/>
    </source>
</evidence>
<proteinExistence type="predicted"/>
<evidence type="ECO:0000256" key="2">
    <source>
        <dbReference type="ARBA" id="ARBA00022723"/>
    </source>
</evidence>
<comment type="subcellular location">
    <subcellularLocation>
        <location evidence="1">Nucleus</location>
    </subcellularLocation>
</comment>
<keyword evidence="7" id="KW-0539">Nucleus</keyword>
<feature type="region of interest" description="Disordered" evidence="9">
    <location>
        <begin position="162"/>
        <end position="184"/>
    </location>
</feature>
<keyword evidence="2" id="KW-0479">Metal-binding</keyword>
<dbReference type="InterPro" id="IPR013087">
    <property type="entry name" value="Znf_C2H2_type"/>
</dbReference>
<dbReference type="PANTHER" id="PTHR45801">
    <property type="entry name" value="OS07G0101800 PROTEIN"/>
    <property type="match status" value="1"/>
</dbReference>
<dbReference type="InterPro" id="IPR036236">
    <property type="entry name" value="Znf_C2H2_sf"/>
</dbReference>
<reference evidence="11 12" key="1">
    <citation type="submission" date="2024-06" db="EMBL/GenBank/DDBJ databases">
        <title>A chromosome level genome sequence of Diviner's sage (Salvia divinorum).</title>
        <authorList>
            <person name="Ford S.A."/>
            <person name="Ro D.-K."/>
            <person name="Ness R.W."/>
            <person name="Phillips M.A."/>
        </authorList>
    </citation>
    <scope>NUCLEOTIDE SEQUENCE [LARGE SCALE GENOMIC DNA]</scope>
    <source>
        <strain evidence="11">SAF-2024a</strain>
        <tissue evidence="11">Leaf</tissue>
    </source>
</reference>
<gene>
    <name evidence="11" type="ORF">AAHA92_24141</name>
</gene>
<accession>A0ABD1G6G0</accession>
<feature type="domain" description="C2H2-type" evidence="10">
    <location>
        <begin position="36"/>
        <end position="63"/>
    </location>
</feature>
<evidence type="ECO:0000256" key="7">
    <source>
        <dbReference type="ARBA" id="ARBA00023242"/>
    </source>
</evidence>
<dbReference type="Proteomes" id="UP001567538">
    <property type="component" value="Unassembled WGS sequence"/>
</dbReference>
<dbReference type="AlphaFoldDB" id="A0ABD1G6G0"/>
<dbReference type="GO" id="GO:0008270">
    <property type="term" value="F:zinc ion binding"/>
    <property type="evidence" value="ECO:0007669"/>
    <property type="project" value="UniProtKB-KW"/>
</dbReference>
<name>A0ABD1G6G0_SALDI</name>
<dbReference type="SMART" id="SM00355">
    <property type="entry name" value="ZnF_C2H2"/>
    <property type="match status" value="1"/>
</dbReference>
<dbReference type="InterPro" id="IPR052426">
    <property type="entry name" value="Plant_dev_regulator"/>
</dbReference>
<dbReference type="EMBL" id="JBEAFC010000009">
    <property type="protein sequence ID" value="KAL1539689.1"/>
    <property type="molecule type" value="Genomic_DNA"/>
</dbReference>
<dbReference type="SUPFAM" id="SSF57667">
    <property type="entry name" value="beta-beta-alpha zinc fingers"/>
    <property type="match status" value="1"/>
</dbReference>
<evidence type="ECO:0000256" key="1">
    <source>
        <dbReference type="ARBA" id="ARBA00004123"/>
    </source>
</evidence>
<keyword evidence="12" id="KW-1185">Reference proteome</keyword>